<evidence type="ECO:0000256" key="4">
    <source>
        <dbReference type="ARBA" id="ARBA00022448"/>
    </source>
</evidence>
<evidence type="ECO:0000313" key="11">
    <source>
        <dbReference type="Proteomes" id="UP000478052"/>
    </source>
</evidence>
<evidence type="ECO:0000256" key="6">
    <source>
        <dbReference type="ARBA" id="ARBA00022729"/>
    </source>
</evidence>
<name>A0A6G0ZDM8_APHCR</name>
<evidence type="ECO:0000256" key="1">
    <source>
        <dbReference type="ARBA" id="ARBA00004613"/>
    </source>
</evidence>
<protein>
    <recommendedName>
        <fullName evidence="3">Neuroendocrine protein 7B2</fullName>
    </recommendedName>
</protein>
<organism evidence="10 11">
    <name type="scientific">Aphis craccivora</name>
    <name type="common">Cowpea aphid</name>
    <dbReference type="NCBI Taxonomy" id="307492"/>
    <lineage>
        <taxon>Eukaryota</taxon>
        <taxon>Metazoa</taxon>
        <taxon>Ecdysozoa</taxon>
        <taxon>Arthropoda</taxon>
        <taxon>Hexapoda</taxon>
        <taxon>Insecta</taxon>
        <taxon>Pterygota</taxon>
        <taxon>Neoptera</taxon>
        <taxon>Paraneoptera</taxon>
        <taxon>Hemiptera</taxon>
        <taxon>Sternorrhyncha</taxon>
        <taxon>Aphidomorpha</taxon>
        <taxon>Aphidoidea</taxon>
        <taxon>Aphididae</taxon>
        <taxon>Aphidini</taxon>
        <taxon>Aphis</taxon>
        <taxon>Aphis</taxon>
    </lineage>
</organism>
<dbReference type="GO" id="GO:0005576">
    <property type="term" value="C:extracellular region"/>
    <property type="evidence" value="ECO:0007669"/>
    <property type="project" value="UniProtKB-SubCell"/>
</dbReference>
<dbReference type="Pfam" id="PF05281">
    <property type="entry name" value="Secretogranin_V"/>
    <property type="match status" value="1"/>
</dbReference>
<dbReference type="GO" id="GO:0030141">
    <property type="term" value="C:secretory granule"/>
    <property type="evidence" value="ECO:0007669"/>
    <property type="project" value="InterPro"/>
</dbReference>
<evidence type="ECO:0000256" key="3">
    <source>
        <dbReference type="ARBA" id="ARBA00019589"/>
    </source>
</evidence>
<gene>
    <name evidence="10" type="ORF">FWK35_00007633</name>
</gene>
<evidence type="ECO:0000256" key="2">
    <source>
        <dbReference type="ARBA" id="ARBA00006348"/>
    </source>
</evidence>
<sequence length="329" mass="36098">MHFLGPVYAGTSRTASAAGARDLLTSGRSSLGIVVAGKDDRLDREKIVEKTTRIQNHHRGAPYSRVVVTPHTKSSTIMATNVIILCIALAPVYVIAFGKYSENIKDSEYVRSKLLENVINQLEKDIVKSEMDGGKYDAAARYGPRMKTTEREPIGADYDDAGADGRNAVPSIRDNEYVQHGTLWGAQYVSGGAGEGVQTLNPDSPTRNKNEVKTDAALPAYCNPPNPCPVGYTDEDGCITDFENTAAFSRDYQESQECMCDSEHMFDCARSNTGNKHNVDVDELVRTFQVDDEHKSLVAKKFHVKKAFNPYLQGEFLPIAAKKGINIGL</sequence>
<dbReference type="OrthoDB" id="9922675at2759"/>
<keyword evidence="9" id="KW-0812">Transmembrane</keyword>
<reference evidence="10 11" key="1">
    <citation type="submission" date="2019-08" db="EMBL/GenBank/DDBJ databases">
        <title>Whole genome of Aphis craccivora.</title>
        <authorList>
            <person name="Voronova N.V."/>
            <person name="Shulinski R.S."/>
            <person name="Bandarenka Y.V."/>
            <person name="Zhorov D.G."/>
            <person name="Warner D."/>
        </authorList>
    </citation>
    <scope>NUCLEOTIDE SEQUENCE [LARGE SCALE GENOMIC DNA]</scope>
    <source>
        <strain evidence="10">180601</strain>
        <tissue evidence="10">Whole Body</tissue>
    </source>
</reference>
<keyword evidence="7" id="KW-1015">Disulfide bond</keyword>
<dbReference type="PANTHER" id="PTHR12738:SF0">
    <property type="entry name" value="NEUROENDOCRINE PROTEIN 7B2"/>
    <property type="match status" value="1"/>
</dbReference>
<keyword evidence="4" id="KW-0813">Transport</keyword>
<keyword evidence="11" id="KW-1185">Reference proteome</keyword>
<dbReference type="GO" id="GO:0046883">
    <property type="term" value="P:regulation of hormone secretion"/>
    <property type="evidence" value="ECO:0007669"/>
    <property type="project" value="TreeGrafter"/>
</dbReference>
<keyword evidence="9" id="KW-0472">Membrane</keyword>
<evidence type="ECO:0000256" key="7">
    <source>
        <dbReference type="ARBA" id="ARBA00023157"/>
    </source>
</evidence>
<keyword evidence="5" id="KW-0964">Secreted</keyword>
<feature type="transmembrane region" description="Helical" evidence="9">
    <location>
        <begin position="77"/>
        <end position="97"/>
    </location>
</feature>
<evidence type="ECO:0000256" key="5">
    <source>
        <dbReference type="ARBA" id="ARBA00022525"/>
    </source>
</evidence>
<dbReference type="EMBL" id="VUJU01000702">
    <property type="protein sequence ID" value="KAF0768794.1"/>
    <property type="molecule type" value="Genomic_DNA"/>
</dbReference>
<dbReference type="InterPro" id="IPR007945">
    <property type="entry name" value="Secretogranin_V"/>
</dbReference>
<evidence type="ECO:0000256" key="8">
    <source>
        <dbReference type="ARBA" id="ARBA00023186"/>
    </source>
</evidence>
<keyword evidence="6" id="KW-0732">Signal</keyword>
<keyword evidence="9" id="KW-1133">Transmembrane helix</keyword>
<evidence type="ECO:0000256" key="9">
    <source>
        <dbReference type="SAM" id="Phobius"/>
    </source>
</evidence>
<dbReference type="AlphaFoldDB" id="A0A6G0ZDM8"/>
<comment type="caution">
    <text evidence="10">The sequence shown here is derived from an EMBL/GenBank/DDBJ whole genome shotgun (WGS) entry which is preliminary data.</text>
</comment>
<proteinExistence type="inferred from homology"/>
<comment type="similarity">
    <text evidence="2">Belongs to the 7B2 family.</text>
</comment>
<dbReference type="PANTHER" id="PTHR12738">
    <property type="entry name" value="NEUROENDOCRINE PROTEIN 7B2"/>
    <property type="match status" value="1"/>
</dbReference>
<dbReference type="GO" id="GO:0007218">
    <property type="term" value="P:neuropeptide signaling pathway"/>
    <property type="evidence" value="ECO:0007669"/>
    <property type="project" value="InterPro"/>
</dbReference>
<dbReference type="GO" id="GO:0030234">
    <property type="term" value="F:enzyme regulator activity"/>
    <property type="evidence" value="ECO:0007669"/>
    <property type="project" value="TreeGrafter"/>
</dbReference>
<dbReference type="Proteomes" id="UP000478052">
    <property type="component" value="Unassembled WGS sequence"/>
</dbReference>
<comment type="subcellular location">
    <subcellularLocation>
        <location evidence="1">Secreted</location>
    </subcellularLocation>
</comment>
<keyword evidence="8" id="KW-0143">Chaperone</keyword>
<evidence type="ECO:0000313" key="10">
    <source>
        <dbReference type="EMBL" id="KAF0768794.1"/>
    </source>
</evidence>
<accession>A0A6G0ZDM8</accession>